<dbReference type="PANTHER" id="PTHR34990:SF2">
    <property type="entry name" value="BLL8164 PROTEIN"/>
    <property type="match status" value="1"/>
</dbReference>
<dbReference type="Proteomes" id="UP000248806">
    <property type="component" value="Unassembled WGS sequence"/>
</dbReference>
<protein>
    <recommendedName>
        <fullName evidence="3">Calcineurin-like phosphoesterase family protein</fullName>
    </recommendedName>
</protein>
<dbReference type="GO" id="GO:0016020">
    <property type="term" value="C:membrane"/>
    <property type="evidence" value="ECO:0007669"/>
    <property type="project" value="GOC"/>
</dbReference>
<sequence length="443" mass="50940">MTHYKLIISDLHLADNTFPLDGFGQRQQEAFMRFLSAFAAEPSILEDTASLELIINGDCFDFLMVSPSLSADTPTSPYSTIRSTDATFAQQKLEKIRNAHPSFFTELRRFLAFSHHSLTFLAGNHDIELCFPEVQRRICEAITGKPSDERVRFVPDRFYSPAPDVVIEHGHAFDAWNCPPELWDDAGRLRAPFPAHLELPPGTIFHQQVLRYIALKHPYIEHLEPPISNIREIALLCLIDPELLHDMVQRTVRLFAPERSMTMEASPDPQKLFDAVIFEFLAFRSEMGAQREEQRVSQAEMLEYMQVREALSLPVEQALARLFTSSRDETSAAVSQGMHEGLRSRPELRYAIAGHTHSWRSERLSDTQTYLNTGTWVDRYAMPSPEEITPELIAWLRQTDWRRIPLRDLTLFSFVLVATDPGTPSQAYLYAWDMEHNRYEVLE</sequence>
<evidence type="ECO:0000313" key="1">
    <source>
        <dbReference type="EMBL" id="PZW36250.1"/>
    </source>
</evidence>
<dbReference type="RefSeq" id="WP_111318337.1">
    <property type="nucleotide sequence ID" value="NZ_BIFX01000001.1"/>
</dbReference>
<reference evidence="1 2" key="1">
    <citation type="submission" date="2018-06" db="EMBL/GenBank/DDBJ databases">
        <title>Genomic Encyclopedia of Archaeal and Bacterial Type Strains, Phase II (KMG-II): from individual species to whole genera.</title>
        <authorList>
            <person name="Goeker M."/>
        </authorList>
    </citation>
    <scope>NUCLEOTIDE SEQUENCE [LARGE SCALE GENOMIC DNA]</scope>
    <source>
        <strain evidence="1 2">ATCC BAA-1881</strain>
    </source>
</reference>
<dbReference type="SUPFAM" id="SSF56300">
    <property type="entry name" value="Metallo-dependent phosphatases"/>
    <property type="match status" value="1"/>
</dbReference>
<dbReference type="InterPro" id="IPR029052">
    <property type="entry name" value="Metallo-depent_PP-like"/>
</dbReference>
<gene>
    <name evidence="1" type="ORF">EI42_00423</name>
</gene>
<dbReference type="AlphaFoldDB" id="A0A326UH39"/>
<evidence type="ECO:0000313" key="2">
    <source>
        <dbReference type="Proteomes" id="UP000248806"/>
    </source>
</evidence>
<evidence type="ECO:0008006" key="3">
    <source>
        <dbReference type="Google" id="ProtNLM"/>
    </source>
</evidence>
<dbReference type="InterPro" id="IPR043461">
    <property type="entry name" value="LpxH-like"/>
</dbReference>
<dbReference type="GO" id="GO:0008758">
    <property type="term" value="F:UDP-2,3-diacylglucosamine hydrolase activity"/>
    <property type="evidence" value="ECO:0007669"/>
    <property type="project" value="TreeGrafter"/>
</dbReference>
<name>A0A326UH39_THEHA</name>
<dbReference type="OrthoDB" id="8241491at2"/>
<dbReference type="EMBL" id="QKUF01000001">
    <property type="protein sequence ID" value="PZW36250.1"/>
    <property type="molecule type" value="Genomic_DNA"/>
</dbReference>
<dbReference type="GO" id="GO:0009245">
    <property type="term" value="P:lipid A biosynthetic process"/>
    <property type="evidence" value="ECO:0007669"/>
    <property type="project" value="TreeGrafter"/>
</dbReference>
<dbReference type="PANTHER" id="PTHR34990">
    <property type="entry name" value="UDP-2,3-DIACYLGLUCOSAMINE HYDROLASE-RELATED"/>
    <property type="match status" value="1"/>
</dbReference>
<proteinExistence type="predicted"/>
<organism evidence="1 2">
    <name type="scientific">Thermosporothrix hazakensis</name>
    <dbReference type="NCBI Taxonomy" id="644383"/>
    <lineage>
        <taxon>Bacteria</taxon>
        <taxon>Bacillati</taxon>
        <taxon>Chloroflexota</taxon>
        <taxon>Ktedonobacteria</taxon>
        <taxon>Ktedonobacterales</taxon>
        <taxon>Thermosporotrichaceae</taxon>
        <taxon>Thermosporothrix</taxon>
    </lineage>
</organism>
<keyword evidence="2" id="KW-1185">Reference proteome</keyword>
<comment type="caution">
    <text evidence="1">The sequence shown here is derived from an EMBL/GenBank/DDBJ whole genome shotgun (WGS) entry which is preliminary data.</text>
</comment>
<accession>A0A326UH39</accession>